<evidence type="ECO:0000313" key="3">
    <source>
        <dbReference type="EMBL" id="RRN44314.1"/>
    </source>
</evidence>
<dbReference type="NCBIfam" id="TIGR04346">
    <property type="entry name" value="DotA_TraY"/>
    <property type="match status" value="1"/>
</dbReference>
<dbReference type="InterPro" id="IPR027628">
    <property type="entry name" value="DotA_TraY"/>
</dbReference>
<feature type="transmembrane region" description="Helical" evidence="2">
    <location>
        <begin position="698"/>
        <end position="719"/>
    </location>
</feature>
<evidence type="ECO:0000256" key="1">
    <source>
        <dbReference type="SAM" id="MobiDB-lite"/>
    </source>
</evidence>
<feature type="compositionally biased region" description="Basic and acidic residues" evidence="1">
    <location>
        <begin position="759"/>
        <end position="779"/>
    </location>
</feature>
<gene>
    <name evidence="3" type="ORF">EHV23_13410</name>
</gene>
<keyword evidence="2" id="KW-0472">Membrane</keyword>
<evidence type="ECO:0000256" key="2">
    <source>
        <dbReference type="SAM" id="Phobius"/>
    </source>
</evidence>
<feature type="transmembrane region" description="Helical" evidence="2">
    <location>
        <begin position="102"/>
        <end position="128"/>
    </location>
</feature>
<feature type="transmembrane region" description="Helical" evidence="2">
    <location>
        <begin position="571"/>
        <end position="589"/>
    </location>
</feature>
<keyword evidence="2" id="KW-0812">Transmembrane</keyword>
<feature type="transmembrane region" description="Helical" evidence="2">
    <location>
        <begin position="57"/>
        <end position="82"/>
    </location>
</feature>
<name>A0A3R8MQS2_9BURK</name>
<keyword evidence="2" id="KW-1133">Transmembrane helix</keyword>
<organism evidence="3 4">
    <name type="scientific">Lautropia dentalis</name>
    <dbReference type="NCBI Taxonomy" id="2490857"/>
    <lineage>
        <taxon>Bacteria</taxon>
        <taxon>Pseudomonadati</taxon>
        <taxon>Pseudomonadota</taxon>
        <taxon>Betaproteobacteria</taxon>
        <taxon>Burkholderiales</taxon>
        <taxon>Burkholderiaceae</taxon>
        <taxon>Lautropia</taxon>
    </lineage>
</organism>
<reference evidence="3 4" key="1">
    <citation type="submission" date="2018-11" db="EMBL/GenBank/DDBJ databases">
        <title>Genome sequencing of Lautropia sp. KCOM 2505 (= ChDC F240).</title>
        <authorList>
            <person name="Kook J.-K."/>
            <person name="Park S.-N."/>
            <person name="Lim Y.K."/>
        </authorList>
    </citation>
    <scope>NUCLEOTIDE SEQUENCE [LARGE SCALE GENOMIC DNA]</scope>
    <source>
        <strain evidence="3 4">KCOM 2505</strain>
    </source>
</reference>
<dbReference type="Proteomes" id="UP000270261">
    <property type="component" value="Unassembled WGS sequence"/>
</dbReference>
<sequence>MQMPLNPCDGLDDCVREETSIGLLRSVFGSTIDNLISGNDPAGAAGQTEILPAMLGYFNGGLAIVGGLLLLGIMTIGVANSANDGEVFGRNWNPTWTVARMVAGMGMLLPTTAGFSFAQVFVLMVALWGVGLANGVYKVGIEMGILAPESAVQGINHPGSFYGMRSFAQKYVMSAYCARAANEVFGEHGGASNIPKVGINRDTRDRRVDLGNSRYDVYEFKDRNKESDLAGLEPICGELRIAAQPPEATDQGDNGNAQASRTLARIGRETYTIKRSAIRTLMGDLDKWVESWPYDADQDGWSDVKSSRFNEIVRAADAKVVAALRGQGQNAEGQMDGVIQQVVEDVTRSGWAEAGTWFQKIGHIRMSLINTTAASVATIEPSFRAVTDKDDARQELFERTVNLGSKTLIKAFRRDGEEIGDANPTPARFDNLFQDIGTDGGRAPDITGFKSMLTDKLNSTSNRWIQEVTSIVTGANGGGNSFLERQARQLAEIMCGENNRIGGAINRMKCVGDMITAARSQLYILDADLKSEFSLLRGVTGALSSIPVVGGVSKVADVVWDWFLAFPAMHIARLGAFMDPVSFMFAVVLPSLPMVIFMVVIVGWLLGVLQTVLAIPLWALLHMTPEPTFVGSQRQGYLLLLSLFARPALAVIGLFAAILISDPLVTFVVNGFFAIRGAIDGGMGDNIVLYYLSAVPQFLMWMLALSILLVVVLHMCFALPQTLPGAVLQWIGAGVTDLGESGAMGKIQGGLASTSLPVDRSREEAKKERAQLQRDERLARMIKGAKGGGGGSSGSNKGASDKVQTMSGDQGIGGPSSKKTK</sequence>
<dbReference type="AlphaFoldDB" id="A0A3R8MQS2"/>
<accession>A0A3R8MQS2</accession>
<comment type="caution">
    <text evidence="3">The sequence shown here is derived from an EMBL/GenBank/DDBJ whole genome shotgun (WGS) entry which is preliminary data.</text>
</comment>
<feature type="transmembrane region" description="Helical" evidence="2">
    <location>
        <begin position="595"/>
        <end position="621"/>
    </location>
</feature>
<evidence type="ECO:0000313" key="4">
    <source>
        <dbReference type="Proteomes" id="UP000270261"/>
    </source>
</evidence>
<dbReference type="EMBL" id="RRUE01000002">
    <property type="protein sequence ID" value="RRN44314.1"/>
    <property type="molecule type" value="Genomic_DNA"/>
</dbReference>
<feature type="transmembrane region" description="Helical" evidence="2">
    <location>
        <begin position="637"/>
        <end position="660"/>
    </location>
</feature>
<proteinExistence type="predicted"/>
<protein>
    <submittedName>
        <fullName evidence="3">Type IV secretion system protein DotA-like protein</fullName>
    </submittedName>
</protein>
<feature type="region of interest" description="Disordered" evidence="1">
    <location>
        <begin position="753"/>
        <end position="821"/>
    </location>
</feature>
<keyword evidence="4" id="KW-1185">Reference proteome</keyword>